<feature type="compositionally biased region" description="Low complexity" evidence="1">
    <location>
        <begin position="401"/>
        <end position="411"/>
    </location>
</feature>
<gene>
    <name evidence="2" type="ORF">DL240_06865</name>
</gene>
<dbReference type="OrthoDB" id="5525937at2"/>
<feature type="region of interest" description="Disordered" evidence="1">
    <location>
        <begin position="193"/>
        <end position="385"/>
    </location>
</feature>
<dbReference type="EMBL" id="QHKO01000002">
    <property type="protein sequence ID" value="RAL23864.1"/>
    <property type="molecule type" value="Genomic_DNA"/>
</dbReference>
<dbReference type="RefSeq" id="WP_111729121.1">
    <property type="nucleotide sequence ID" value="NZ_QHKO01000002.1"/>
</dbReference>
<reference evidence="2 3" key="1">
    <citation type="submission" date="2018-05" db="EMBL/GenBank/DDBJ databases">
        <title>Lujinxingia marina gen. nov. sp. nov., a new facultative anaerobic member of the class Deltaproteobacteria, and proposal of Lujinxingaceae fam. nov.</title>
        <authorList>
            <person name="Li C.-M."/>
        </authorList>
    </citation>
    <scope>NUCLEOTIDE SEQUENCE [LARGE SCALE GENOMIC DNA]</scope>
    <source>
        <strain evidence="2 3">B210</strain>
    </source>
</reference>
<feature type="compositionally biased region" description="Low complexity" evidence="1">
    <location>
        <begin position="262"/>
        <end position="287"/>
    </location>
</feature>
<sequence length="422" mass="44875">MSPQLPEHELLDLLYGDLSPVDAAELRARLDADPELRARFKELTDHRALINQHSAPPAQVPPELTARILEDARAHAPAPRRGPRDPRASLWRRTWHIPGLRQGLVAAALLLGIAGILRTLHLDAPRQGTDPHAELGRAASSPTEFQHGQLAPASPKKEAAADSLKASLPAEEHEAPEADPRAEIAEIAEITEAAPAANLAEQKPREPAPAQRKRRAPASTTADRSGPSPARKALAEPSLAPSRPAEPALPTTLDELVESDATPRAKAPAAAARTRSRTTAAPMTEGMTGFGRGGGGIGTRRDAPAERELATAPSLGAAPQAEQAPPSAAIEDNLVAPAEAADDEFSFAPAASALQRAERARANANPEQTLQEATSALQSETSPERRARAYDLIAWAHDELNNPQAARNARQQAEELRKTSDR</sequence>
<evidence type="ECO:0000313" key="2">
    <source>
        <dbReference type="EMBL" id="RAL23864.1"/>
    </source>
</evidence>
<dbReference type="Proteomes" id="UP000249169">
    <property type="component" value="Unassembled WGS sequence"/>
</dbReference>
<feature type="compositionally biased region" description="Basic and acidic residues" evidence="1">
    <location>
        <begin position="412"/>
        <end position="422"/>
    </location>
</feature>
<protein>
    <recommendedName>
        <fullName evidence="4">Zinc-finger domain-containing protein</fullName>
    </recommendedName>
</protein>
<proteinExistence type="predicted"/>
<feature type="compositionally biased region" description="Basic and acidic residues" evidence="1">
    <location>
        <begin position="299"/>
        <end position="309"/>
    </location>
</feature>
<organism evidence="2 3">
    <name type="scientific">Lujinxingia litoralis</name>
    <dbReference type="NCBI Taxonomy" id="2211119"/>
    <lineage>
        <taxon>Bacteria</taxon>
        <taxon>Deltaproteobacteria</taxon>
        <taxon>Bradymonadales</taxon>
        <taxon>Lujinxingiaceae</taxon>
        <taxon>Lujinxingia</taxon>
    </lineage>
</organism>
<feature type="compositionally biased region" description="Polar residues" evidence="1">
    <location>
        <begin position="366"/>
        <end position="381"/>
    </location>
</feature>
<evidence type="ECO:0000313" key="3">
    <source>
        <dbReference type="Proteomes" id="UP000249169"/>
    </source>
</evidence>
<evidence type="ECO:0000256" key="1">
    <source>
        <dbReference type="SAM" id="MobiDB-lite"/>
    </source>
</evidence>
<feature type="compositionally biased region" description="Gly residues" evidence="1">
    <location>
        <begin position="288"/>
        <end position="298"/>
    </location>
</feature>
<feature type="region of interest" description="Disordered" evidence="1">
    <location>
        <begin position="127"/>
        <end position="179"/>
    </location>
</feature>
<dbReference type="AlphaFoldDB" id="A0A328CA46"/>
<accession>A0A328CA46</accession>
<keyword evidence="3" id="KW-1185">Reference proteome</keyword>
<feature type="compositionally biased region" description="Basic and acidic residues" evidence="1">
    <location>
        <begin position="170"/>
        <end position="179"/>
    </location>
</feature>
<name>A0A328CA46_9DELT</name>
<evidence type="ECO:0008006" key="4">
    <source>
        <dbReference type="Google" id="ProtNLM"/>
    </source>
</evidence>
<feature type="compositionally biased region" description="Low complexity" evidence="1">
    <location>
        <begin position="317"/>
        <end position="329"/>
    </location>
</feature>
<comment type="caution">
    <text evidence="2">The sequence shown here is derived from an EMBL/GenBank/DDBJ whole genome shotgun (WGS) entry which is preliminary data.</text>
</comment>
<feature type="region of interest" description="Disordered" evidence="1">
    <location>
        <begin position="399"/>
        <end position="422"/>
    </location>
</feature>